<feature type="signal peptide" evidence="2">
    <location>
        <begin position="1"/>
        <end position="18"/>
    </location>
</feature>
<dbReference type="GO" id="GO:0005789">
    <property type="term" value="C:endoplasmic reticulum membrane"/>
    <property type="evidence" value="ECO:0007669"/>
    <property type="project" value="TreeGrafter"/>
</dbReference>
<comment type="caution">
    <text evidence="3">The sequence shown here is derived from an EMBL/GenBank/DDBJ whole genome shotgun (WGS) entry which is preliminary data.</text>
</comment>
<evidence type="ECO:0000256" key="2">
    <source>
        <dbReference type="SAM" id="SignalP"/>
    </source>
</evidence>
<dbReference type="GO" id="GO:0006506">
    <property type="term" value="P:GPI anchor biosynthetic process"/>
    <property type="evidence" value="ECO:0007669"/>
    <property type="project" value="TreeGrafter"/>
</dbReference>
<evidence type="ECO:0000256" key="1">
    <source>
        <dbReference type="SAM" id="Phobius"/>
    </source>
</evidence>
<dbReference type="AlphaFoldDB" id="A0A9W8G6R3"/>
<dbReference type="PANTHER" id="PTHR28022:SF1">
    <property type="entry name" value="GPI MANNOSYLTRANSFERASE 2 SUBUNIT PGA1"/>
    <property type="match status" value="1"/>
</dbReference>
<dbReference type="PANTHER" id="PTHR28022">
    <property type="entry name" value="GPI MANNOSYLTRANSFERASE 2 SUBUNIT PGA1"/>
    <property type="match status" value="1"/>
</dbReference>
<accession>A0A9W8G6R3</accession>
<gene>
    <name evidence="3" type="ORF">GGI25_003239</name>
</gene>
<keyword evidence="1" id="KW-0472">Membrane</keyword>
<feature type="transmembrane region" description="Helical" evidence="1">
    <location>
        <begin position="193"/>
        <end position="211"/>
    </location>
</feature>
<keyword evidence="1" id="KW-1133">Transmembrane helix</keyword>
<name>A0A9W8G6R3_9FUNG</name>
<dbReference type="EMBL" id="JANBTW010000034">
    <property type="protein sequence ID" value="KAJ2677144.1"/>
    <property type="molecule type" value="Genomic_DNA"/>
</dbReference>
<organism evidence="3 4">
    <name type="scientific">Coemansia spiralis</name>
    <dbReference type="NCBI Taxonomy" id="417178"/>
    <lineage>
        <taxon>Eukaryota</taxon>
        <taxon>Fungi</taxon>
        <taxon>Fungi incertae sedis</taxon>
        <taxon>Zoopagomycota</taxon>
        <taxon>Kickxellomycotina</taxon>
        <taxon>Kickxellomycetes</taxon>
        <taxon>Kickxellales</taxon>
        <taxon>Kickxellaceae</taxon>
        <taxon>Coemansia</taxon>
    </lineage>
</organism>
<dbReference type="Pfam" id="PF10333">
    <property type="entry name" value="Pga1"/>
    <property type="match status" value="1"/>
</dbReference>
<feature type="chain" id="PRO_5040846767" evidence="2">
    <location>
        <begin position="19"/>
        <end position="234"/>
    </location>
</feature>
<dbReference type="Proteomes" id="UP001151518">
    <property type="component" value="Unassembled WGS sequence"/>
</dbReference>
<dbReference type="GO" id="GO:0031501">
    <property type="term" value="C:mannosyltransferase complex"/>
    <property type="evidence" value="ECO:0007669"/>
    <property type="project" value="TreeGrafter"/>
</dbReference>
<dbReference type="InterPro" id="IPR019433">
    <property type="entry name" value="GPI_ManTrfase_II_coact_Pga1"/>
</dbReference>
<keyword evidence="2" id="KW-0732">Signal</keyword>
<protein>
    <submittedName>
        <fullName evidence="3">Uncharacterized protein</fullName>
    </submittedName>
</protein>
<evidence type="ECO:0000313" key="3">
    <source>
        <dbReference type="EMBL" id="KAJ2677144.1"/>
    </source>
</evidence>
<keyword evidence="1" id="KW-0812">Transmembrane</keyword>
<dbReference type="OrthoDB" id="3360032at2759"/>
<evidence type="ECO:0000313" key="4">
    <source>
        <dbReference type="Proteomes" id="UP001151518"/>
    </source>
</evidence>
<sequence>MVPKIPILLAMLCALVFANTEIRHFTPTDESSETASISQLSRDKIVAALVPSLKSLTGPYETIEFEKLAYLQSTNATATDRENWYALRNLENGRRYEIRVSYAATTPSDFQLTLFTFGDLLNTYGKSIKEAAVSAGVQNMETSEHQEGLANVAMYVKVAALYAGVSTMPGLENQLVPYVLTLEKHVYGLPVQALRLIVVLVVVVLGALFVITPRVLAAVDDIVAEEERESRKMD</sequence>
<proteinExistence type="predicted"/>
<reference evidence="3" key="1">
    <citation type="submission" date="2022-07" db="EMBL/GenBank/DDBJ databases">
        <title>Phylogenomic reconstructions and comparative analyses of Kickxellomycotina fungi.</title>
        <authorList>
            <person name="Reynolds N.K."/>
            <person name="Stajich J.E."/>
            <person name="Barry K."/>
            <person name="Grigoriev I.V."/>
            <person name="Crous P."/>
            <person name="Smith M.E."/>
        </authorList>
    </citation>
    <scope>NUCLEOTIDE SEQUENCE</scope>
    <source>
        <strain evidence="3">NRRL 3115</strain>
    </source>
</reference>
<dbReference type="GO" id="GO:0000030">
    <property type="term" value="F:mannosyltransferase activity"/>
    <property type="evidence" value="ECO:0007669"/>
    <property type="project" value="TreeGrafter"/>
</dbReference>